<dbReference type="SUPFAM" id="SSF53756">
    <property type="entry name" value="UDP-Glycosyltransferase/glycogen phosphorylase"/>
    <property type="match status" value="1"/>
</dbReference>
<evidence type="ECO:0000256" key="1">
    <source>
        <dbReference type="ARBA" id="ARBA00022679"/>
    </source>
</evidence>
<dbReference type="GO" id="GO:0009103">
    <property type="term" value="P:lipopolysaccharide biosynthetic process"/>
    <property type="evidence" value="ECO:0007669"/>
    <property type="project" value="TreeGrafter"/>
</dbReference>
<reference evidence="2 3" key="2">
    <citation type="submission" date="2018-03" db="EMBL/GenBank/DDBJ databases">
        <authorList>
            <person name="Keele B.F."/>
        </authorList>
    </citation>
    <scope>NUCLEOTIDE SEQUENCE [LARGE SCALE GENOMIC DNA]</scope>
    <source>
        <strain evidence="2 3">D13</strain>
    </source>
</reference>
<dbReference type="PANTHER" id="PTHR46401:SF2">
    <property type="entry name" value="GLYCOSYLTRANSFERASE WBBK-RELATED"/>
    <property type="match status" value="1"/>
</dbReference>
<dbReference type="Proteomes" id="UP000241074">
    <property type="component" value="Chromosome"/>
</dbReference>
<dbReference type="EMBL" id="CP027860">
    <property type="protein sequence ID" value="AVP99841.1"/>
    <property type="molecule type" value="Genomic_DNA"/>
</dbReference>
<organism evidence="2 3">
    <name type="scientific">Ahniella affigens</name>
    <dbReference type="NCBI Taxonomy" id="2021234"/>
    <lineage>
        <taxon>Bacteria</taxon>
        <taxon>Pseudomonadati</taxon>
        <taxon>Pseudomonadota</taxon>
        <taxon>Gammaproteobacteria</taxon>
        <taxon>Lysobacterales</taxon>
        <taxon>Rhodanobacteraceae</taxon>
        <taxon>Ahniella</taxon>
    </lineage>
</organism>
<dbReference type="OrthoDB" id="9801609at2"/>
<keyword evidence="1" id="KW-0808">Transferase</keyword>
<accession>A0A2P1PYC3</accession>
<dbReference type="AlphaFoldDB" id="A0A2P1PYC3"/>
<dbReference type="KEGG" id="xba:C7S18_22860"/>
<proteinExistence type="predicted"/>
<sequence>MSQAAPGASRRRLLIAGWHRPGTGFTRVLDALVQRFVTQVDITWVAIGDTGPERLLQPGVQLIPVPMGVGDSVGAYLIRDRLDALAPDAIFALNDLWYLEHYARVLGPVLGSIPLIGYLPLDGDIPDDLVLPDLSAYRTLCTYTRYAADNLRSSIQRAGMAINVAIAGHGVARAQFQPAETVRRVDFAITERLSLAQSLFALNEPTCVVLNASRPDPRKRIDLGLLGLAAYRAQGGSDVRLCLHQAIAHESMAEALRAQIRELNLESAIIWWPKEPGPISDQALTELYNACALGLNTSAGEGFGLVSFEHAACGVPQLLPDLPPLRELWQDAAILLGPPVRVRTRWSPLLMSELQPDHVADGFKNVLTDPKQYQALSHAALARANAPAFEWDSVAADIAGLIPEVFGNTGA</sequence>
<dbReference type="RefSeq" id="WP_106893760.1">
    <property type="nucleotide sequence ID" value="NZ_CP027860.1"/>
</dbReference>
<evidence type="ECO:0000313" key="2">
    <source>
        <dbReference type="EMBL" id="AVP99841.1"/>
    </source>
</evidence>
<evidence type="ECO:0000313" key="3">
    <source>
        <dbReference type="Proteomes" id="UP000241074"/>
    </source>
</evidence>
<gene>
    <name evidence="2" type="ORF">C7S18_22860</name>
</gene>
<keyword evidence="3" id="KW-1185">Reference proteome</keyword>
<name>A0A2P1PYC3_9GAMM</name>
<protein>
    <submittedName>
        <fullName evidence="2">Uncharacterized protein</fullName>
    </submittedName>
</protein>
<dbReference type="Gene3D" id="3.40.50.2000">
    <property type="entry name" value="Glycogen Phosphorylase B"/>
    <property type="match status" value="1"/>
</dbReference>
<reference evidence="2 3" key="1">
    <citation type="submission" date="2018-03" db="EMBL/GenBank/DDBJ databases">
        <title>Ahniella affigens gen. nov., sp. nov., a gammaproteobacterium isolated from sandy soil near a stream.</title>
        <authorList>
            <person name="Ko Y."/>
            <person name="Kim J.-H."/>
        </authorList>
    </citation>
    <scope>NUCLEOTIDE SEQUENCE [LARGE SCALE GENOMIC DNA]</scope>
    <source>
        <strain evidence="2 3">D13</strain>
    </source>
</reference>
<dbReference type="GO" id="GO:0016757">
    <property type="term" value="F:glycosyltransferase activity"/>
    <property type="evidence" value="ECO:0007669"/>
    <property type="project" value="TreeGrafter"/>
</dbReference>
<dbReference type="PANTHER" id="PTHR46401">
    <property type="entry name" value="GLYCOSYLTRANSFERASE WBBK-RELATED"/>
    <property type="match status" value="1"/>
</dbReference>
<dbReference type="Pfam" id="PF20706">
    <property type="entry name" value="GT4-conflict"/>
    <property type="match status" value="1"/>
</dbReference>